<feature type="domain" description="Peptidase M16 N-terminal" evidence="2">
    <location>
        <begin position="34"/>
        <end position="185"/>
    </location>
</feature>
<dbReference type="InterPro" id="IPR011765">
    <property type="entry name" value="Pept_M16_N"/>
</dbReference>
<evidence type="ECO:0000259" key="3">
    <source>
        <dbReference type="Pfam" id="PF05193"/>
    </source>
</evidence>
<protein>
    <submittedName>
        <fullName evidence="4">Pitrilysin family protein</fullName>
    </submittedName>
</protein>
<dbReference type="InterPro" id="IPR050361">
    <property type="entry name" value="MPP/UQCRC_Complex"/>
</dbReference>
<reference evidence="4" key="1">
    <citation type="submission" date="2024-05" db="EMBL/GenBank/DDBJ databases">
        <authorList>
            <person name="Yu L."/>
        </authorList>
    </citation>
    <scope>NUCLEOTIDE SEQUENCE</scope>
    <source>
        <strain evidence="4">G08B096</strain>
    </source>
</reference>
<sequence>MNGAVDLPLGTPELSFEAAGDALVRRSLLPSGVRVLSERVPGARSATIGFWVAVGSRDEHPAGSGHPATFGSTHFLEHLLFKGTRERTALDIAISFDAVGGEHNALTAKEYTCYYAKVQDQDVPMAVDVLADMFTSSVLDSAEFENERGVILEELSMAGDDPADVANERFFEAVLGDHPLGRPIGGSPETIREATRDAVWQHYRANYRPQDLVVTVAGAVDHDALVDRLGRALTAAGWDLGVAASPDARRSTEPAALTGTRALTVVPRPLEQVNLLLGVPGLVATDERRSTLSVLNAIFGSGMSSRLFQEVRERRGLAYAVYSFGPGYSDAGLFGMYAGCAPAKAPTVASLMRAELERVAEHGVTAEELSRAAGQLGGASALALEDSDTRMSRLGRAELTLGEFQDLDEALRRIALVTGDDVQALAADLVSRPFSLVAVGATDEAAFRGVVDETSPTTDAA</sequence>
<dbReference type="GO" id="GO:0046872">
    <property type="term" value="F:metal ion binding"/>
    <property type="evidence" value="ECO:0007669"/>
    <property type="project" value="InterPro"/>
</dbReference>
<gene>
    <name evidence="4" type="ORF">ABIQ69_10230</name>
</gene>
<dbReference type="InterPro" id="IPR007863">
    <property type="entry name" value="Peptidase_M16_C"/>
</dbReference>
<feature type="domain" description="Peptidase M16 C-terminal" evidence="3">
    <location>
        <begin position="194"/>
        <end position="376"/>
    </location>
</feature>
<dbReference type="RefSeq" id="WP_350347015.1">
    <property type="nucleotide sequence ID" value="NZ_CP158374.1"/>
</dbReference>
<proteinExistence type="inferred from homology"/>
<evidence type="ECO:0000256" key="1">
    <source>
        <dbReference type="ARBA" id="ARBA00007261"/>
    </source>
</evidence>
<dbReference type="Pfam" id="PF00675">
    <property type="entry name" value="Peptidase_M16"/>
    <property type="match status" value="1"/>
</dbReference>
<organism evidence="4">
    <name type="scientific">Agromyces sp. G08B096</name>
    <dbReference type="NCBI Taxonomy" id="3156399"/>
    <lineage>
        <taxon>Bacteria</taxon>
        <taxon>Bacillati</taxon>
        <taxon>Actinomycetota</taxon>
        <taxon>Actinomycetes</taxon>
        <taxon>Micrococcales</taxon>
        <taxon>Microbacteriaceae</taxon>
        <taxon>Agromyces</taxon>
    </lineage>
</organism>
<dbReference type="Pfam" id="PF05193">
    <property type="entry name" value="Peptidase_M16_C"/>
    <property type="match status" value="1"/>
</dbReference>
<evidence type="ECO:0000313" key="4">
    <source>
        <dbReference type="EMBL" id="XBX80989.1"/>
    </source>
</evidence>
<dbReference type="EMBL" id="CP158374">
    <property type="protein sequence ID" value="XBX80989.1"/>
    <property type="molecule type" value="Genomic_DNA"/>
</dbReference>
<dbReference type="PANTHER" id="PTHR11851:SF49">
    <property type="entry name" value="MITOCHONDRIAL-PROCESSING PEPTIDASE SUBUNIT ALPHA"/>
    <property type="match status" value="1"/>
</dbReference>
<name>A0AAU7W3S4_9MICO</name>
<dbReference type="AlphaFoldDB" id="A0AAU7W3S4"/>
<comment type="similarity">
    <text evidence="1">Belongs to the peptidase M16 family.</text>
</comment>
<dbReference type="SUPFAM" id="SSF63411">
    <property type="entry name" value="LuxS/MPP-like metallohydrolase"/>
    <property type="match status" value="2"/>
</dbReference>
<evidence type="ECO:0000259" key="2">
    <source>
        <dbReference type="Pfam" id="PF00675"/>
    </source>
</evidence>
<accession>A0AAU7W3S4</accession>
<dbReference type="InterPro" id="IPR011249">
    <property type="entry name" value="Metalloenz_LuxS/M16"/>
</dbReference>
<dbReference type="PANTHER" id="PTHR11851">
    <property type="entry name" value="METALLOPROTEASE"/>
    <property type="match status" value="1"/>
</dbReference>
<dbReference type="Gene3D" id="3.30.830.10">
    <property type="entry name" value="Metalloenzyme, LuxS/M16 peptidase-like"/>
    <property type="match status" value="2"/>
</dbReference>